<dbReference type="PROSITE" id="PS50853">
    <property type="entry name" value="FN3"/>
    <property type="match status" value="1"/>
</dbReference>
<dbReference type="SUPFAM" id="SSF49265">
    <property type="entry name" value="Fibronectin type III"/>
    <property type="match status" value="1"/>
</dbReference>
<dbReference type="CDD" id="cd00063">
    <property type="entry name" value="FN3"/>
    <property type="match status" value="2"/>
</dbReference>
<dbReference type="Gene3D" id="2.60.40.10">
    <property type="entry name" value="Immunoglobulins"/>
    <property type="match status" value="5"/>
</dbReference>
<dbReference type="InterPro" id="IPR003961">
    <property type="entry name" value="FN3_dom"/>
</dbReference>
<accession>A0A1I7W996</accession>
<name>A0A1I7W996_HETBA</name>
<organism evidence="5 6">
    <name type="scientific">Heterorhabditis bacteriophora</name>
    <name type="common">Entomopathogenic nematode worm</name>
    <dbReference type="NCBI Taxonomy" id="37862"/>
    <lineage>
        <taxon>Eukaryota</taxon>
        <taxon>Metazoa</taxon>
        <taxon>Ecdysozoa</taxon>
        <taxon>Nematoda</taxon>
        <taxon>Chromadorea</taxon>
        <taxon>Rhabditida</taxon>
        <taxon>Rhabditina</taxon>
        <taxon>Rhabditomorpha</taxon>
        <taxon>Strongyloidea</taxon>
        <taxon>Heterorhabditidae</taxon>
        <taxon>Heterorhabditis</taxon>
    </lineage>
</organism>
<dbReference type="GO" id="GO:0016020">
    <property type="term" value="C:membrane"/>
    <property type="evidence" value="ECO:0007669"/>
    <property type="project" value="UniProtKB-SubCell"/>
</dbReference>
<sequence length="567" mass="64374">MVKLGTQDFDGFDVDSTKYEISCTEGGYFVLIRPKLLSTPSTKIKFAWFKGETQVYTNTSHYITGRGDLVVVDVSQSSFGKYRVVASCDELGKVVSKEYTVSRMENGYNILTFGYSLSYSEEGMRIRWFFDGIPILGSESGFVLTQNNRRLIMNNPTTFNEGRHKLDCKVDAALGRLFDMKSTLIIFKDTPKLRTIPNDVFKPIGSSLEIKCSVDKNHGTYNIILWYFNGKEIPSEHGKLSITSISRKNYGIYQCEVINDQTSSKYDISSKGLTIHELETSDSGLYTCEAKNSNGIAFASAKIIVPVKLVFLRKYFNTFCICIIFNILYHYNLIENPPRNQSVLIGTNIEIPCEVRKEFKTNSQVMWFMNGEPESASAFLKIIERPQMPTLVHAELINETTPSMIRISWLQGFDGNSPIIRHSIEMRTLGSSQLWSDWETVVETVPSEDCCAYLIDNVRPSVTAQFRVLASNRFGMGKPSLPSVFLLNIFYFIIKHSYRYRLAGYTLPWIEKNVTTKDARNAVIDQLITWRDYEIQIAAYNERGLGVFSKSIDVTTAEGGSNIDFFC</sequence>
<keyword evidence="5" id="KW-1185">Reference proteome</keyword>
<evidence type="ECO:0000259" key="3">
    <source>
        <dbReference type="PROSITE" id="PS50835"/>
    </source>
</evidence>
<dbReference type="AlphaFoldDB" id="A0A1I7W996"/>
<evidence type="ECO:0000259" key="4">
    <source>
        <dbReference type="PROSITE" id="PS50853"/>
    </source>
</evidence>
<dbReference type="SMART" id="SM00408">
    <property type="entry name" value="IGc2"/>
    <property type="match status" value="1"/>
</dbReference>
<keyword evidence="2" id="KW-1015">Disulfide bond</keyword>
<evidence type="ECO:0000256" key="1">
    <source>
        <dbReference type="ARBA" id="ARBA00022737"/>
    </source>
</evidence>
<dbReference type="InterPro" id="IPR003599">
    <property type="entry name" value="Ig_sub"/>
</dbReference>
<dbReference type="SMART" id="SM00409">
    <property type="entry name" value="IG"/>
    <property type="match status" value="2"/>
</dbReference>
<evidence type="ECO:0000256" key="2">
    <source>
        <dbReference type="ARBA" id="ARBA00023157"/>
    </source>
</evidence>
<dbReference type="PROSITE" id="PS50835">
    <property type="entry name" value="IG_LIKE"/>
    <property type="match status" value="1"/>
</dbReference>
<dbReference type="PANTHER" id="PTHR44170:SF6">
    <property type="entry name" value="CONTACTIN"/>
    <property type="match status" value="1"/>
</dbReference>
<evidence type="ECO:0000313" key="6">
    <source>
        <dbReference type="WBParaSite" id="Hba_01226"/>
    </source>
</evidence>
<proteinExistence type="predicted"/>
<dbReference type="InterPro" id="IPR036116">
    <property type="entry name" value="FN3_sf"/>
</dbReference>
<evidence type="ECO:0000313" key="5">
    <source>
        <dbReference type="Proteomes" id="UP000095283"/>
    </source>
</evidence>
<dbReference type="SUPFAM" id="SSF48726">
    <property type="entry name" value="Immunoglobulin"/>
    <property type="match status" value="2"/>
</dbReference>
<dbReference type="WBParaSite" id="Hba_01226">
    <property type="protein sequence ID" value="Hba_01226"/>
    <property type="gene ID" value="Hba_01226"/>
</dbReference>
<dbReference type="Proteomes" id="UP000095283">
    <property type="component" value="Unplaced"/>
</dbReference>
<feature type="domain" description="Fibronectin type-III" evidence="4">
    <location>
        <begin position="388"/>
        <end position="490"/>
    </location>
</feature>
<dbReference type="InterPro" id="IPR007110">
    <property type="entry name" value="Ig-like_dom"/>
</dbReference>
<dbReference type="InterPro" id="IPR036179">
    <property type="entry name" value="Ig-like_dom_sf"/>
</dbReference>
<dbReference type="PANTHER" id="PTHR44170">
    <property type="entry name" value="PROTEIN SIDEKICK"/>
    <property type="match status" value="1"/>
</dbReference>
<dbReference type="GO" id="GO:0098609">
    <property type="term" value="P:cell-cell adhesion"/>
    <property type="evidence" value="ECO:0007669"/>
    <property type="project" value="TreeGrafter"/>
</dbReference>
<dbReference type="Pfam" id="PF13895">
    <property type="entry name" value="Ig_2"/>
    <property type="match status" value="1"/>
</dbReference>
<dbReference type="InterPro" id="IPR013783">
    <property type="entry name" value="Ig-like_fold"/>
</dbReference>
<keyword evidence="1" id="KW-0677">Repeat</keyword>
<reference evidence="6" key="1">
    <citation type="submission" date="2016-11" db="UniProtKB">
        <authorList>
            <consortium name="WormBaseParasite"/>
        </authorList>
    </citation>
    <scope>IDENTIFICATION</scope>
</reference>
<feature type="domain" description="Ig-like" evidence="3">
    <location>
        <begin position="191"/>
        <end position="304"/>
    </location>
</feature>
<protein>
    <submittedName>
        <fullName evidence="6">Ig-like domain-containing protein</fullName>
    </submittedName>
</protein>
<dbReference type="InterPro" id="IPR003598">
    <property type="entry name" value="Ig_sub2"/>
</dbReference>